<name>A0A2X4UCT6_9NOCA</name>
<dbReference type="EMBL" id="LS483468">
    <property type="protein sequence ID" value="SQI33228.1"/>
    <property type="molecule type" value="Genomic_DNA"/>
</dbReference>
<sequence>MVGVSPQPVLQPWSYDGRVSDSPEKLIRVSAVVLRNAEGQVLTVRKRNTSRFMLPGGKPEPGESAAEAAVRECAEEVGAMLDSGALRPIGVFLADAANEPGWKIEGTVFEHPSVGIVGSAAEIEEMRWLDPERLPLPGDLAPLLEHFVLPAIAR</sequence>
<dbReference type="PANTHER" id="PTHR43046">
    <property type="entry name" value="GDP-MANNOSE MANNOSYL HYDROLASE"/>
    <property type="match status" value="1"/>
</dbReference>
<dbReference type="Proteomes" id="UP000249091">
    <property type="component" value="Chromosome 1"/>
</dbReference>
<dbReference type="InterPro" id="IPR000086">
    <property type="entry name" value="NUDIX_hydrolase_dom"/>
</dbReference>
<evidence type="ECO:0000313" key="5">
    <source>
        <dbReference type="Proteomes" id="UP000249091"/>
    </source>
</evidence>
<dbReference type="Gene3D" id="3.90.79.10">
    <property type="entry name" value="Nucleoside Triphosphate Pyrophosphohydrolase"/>
    <property type="match status" value="1"/>
</dbReference>
<reference evidence="4 5" key="1">
    <citation type="submission" date="2018-06" db="EMBL/GenBank/DDBJ databases">
        <authorList>
            <consortium name="Pathogen Informatics"/>
            <person name="Doyle S."/>
        </authorList>
    </citation>
    <scope>NUCLEOTIDE SEQUENCE [LARGE SCALE GENOMIC DNA]</scope>
    <source>
        <strain evidence="4 5">NCTC10994</strain>
    </source>
</reference>
<dbReference type="PROSITE" id="PS51462">
    <property type="entry name" value="NUDIX"/>
    <property type="match status" value="1"/>
</dbReference>
<keyword evidence="5" id="KW-1185">Reference proteome</keyword>
<dbReference type="InterPro" id="IPR015797">
    <property type="entry name" value="NUDIX_hydrolase-like_dom_sf"/>
</dbReference>
<feature type="domain" description="Nudix hydrolase" evidence="3">
    <location>
        <begin position="25"/>
        <end position="153"/>
    </location>
</feature>
<dbReference type="GO" id="GO:0016787">
    <property type="term" value="F:hydrolase activity"/>
    <property type="evidence" value="ECO:0007669"/>
    <property type="project" value="UniProtKB-KW"/>
</dbReference>
<accession>A0A2X4UCT6</accession>
<dbReference type="SUPFAM" id="SSF55811">
    <property type="entry name" value="Nudix"/>
    <property type="match status" value="1"/>
</dbReference>
<proteinExistence type="predicted"/>
<dbReference type="AlphaFoldDB" id="A0A2X4UCT6"/>
<dbReference type="CDD" id="cd04690">
    <property type="entry name" value="NUDIX_Hydrolase"/>
    <property type="match status" value="1"/>
</dbReference>
<evidence type="ECO:0000256" key="2">
    <source>
        <dbReference type="ARBA" id="ARBA00022801"/>
    </source>
</evidence>
<dbReference type="PANTHER" id="PTHR43046:SF2">
    <property type="entry name" value="8-OXO-DGTP DIPHOSPHATASE-RELATED"/>
    <property type="match status" value="1"/>
</dbReference>
<evidence type="ECO:0000313" key="4">
    <source>
        <dbReference type="EMBL" id="SQI33228.1"/>
    </source>
</evidence>
<dbReference type="STRING" id="1219011.GCA_001895045_02720"/>
<evidence type="ECO:0000256" key="1">
    <source>
        <dbReference type="ARBA" id="ARBA00001946"/>
    </source>
</evidence>
<comment type="cofactor">
    <cofactor evidence="1">
        <name>Mg(2+)</name>
        <dbReference type="ChEBI" id="CHEBI:18420"/>
    </cofactor>
</comment>
<dbReference type="KEGG" id="rcr:NCTC10994_02492"/>
<gene>
    <name evidence="4" type="ORF">NCTC10994_02492</name>
</gene>
<protein>
    <submittedName>
        <fullName evidence="4">MutT/nudix family protein</fullName>
    </submittedName>
</protein>
<dbReference type="Pfam" id="PF00293">
    <property type="entry name" value="NUDIX"/>
    <property type="match status" value="1"/>
</dbReference>
<organism evidence="4 5">
    <name type="scientific">Rhodococcus coprophilus</name>
    <dbReference type="NCBI Taxonomy" id="38310"/>
    <lineage>
        <taxon>Bacteria</taxon>
        <taxon>Bacillati</taxon>
        <taxon>Actinomycetota</taxon>
        <taxon>Actinomycetes</taxon>
        <taxon>Mycobacteriales</taxon>
        <taxon>Nocardiaceae</taxon>
        <taxon>Rhodococcus</taxon>
    </lineage>
</organism>
<keyword evidence="2" id="KW-0378">Hydrolase</keyword>
<evidence type="ECO:0000259" key="3">
    <source>
        <dbReference type="PROSITE" id="PS51462"/>
    </source>
</evidence>